<protein>
    <recommendedName>
        <fullName evidence="5">Secreted protein</fullName>
    </recommendedName>
</protein>
<dbReference type="RefSeq" id="XP_046059658.1">
    <property type="nucleotide sequence ID" value="XM_046207044.1"/>
</dbReference>
<feature type="transmembrane region" description="Helical" evidence="1">
    <location>
        <begin position="44"/>
        <end position="62"/>
    </location>
</feature>
<evidence type="ECO:0008006" key="5">
    <source>
        <dbReference type="Google" id="ProtNLM"/>
    </source>
</evidence>
<gene>
    <name evidence="3" type="ORF">OGAPHI_005821</name>
</gene>
<keyword evidence="2" id="KW-0732">Signal</keyword>
<evidence type="ECO:0000256" key="1">
    <source>
        <dbReference type="SAM" id="Phobius"/>
    </source>
</evidence>
<keyword evidence="1" id="KW-0472">Membrane</keyword>
<keyword evidence="4" id="KW-1185">Reference proteome</keyword>
<reference evidence="3" key="2">
    <citation type="submission" date="2021-01" db="EMBL/GenBank/DDBJ databases">
        <authorList>
            <person name="Schikora-Tamarit M.A."/>
        </authorList>
    </citation>
    <scope>NUCLEOTIDE SEQUENCE</scope>
    <source>
        <strain evidence="3">CBS6075</strain>
    </source>
</reference>
<proteinExistence type="predicted"/>
<evidence type="ECO:0000313" key="3">
    <source>
        <dbReference type="EMBL" id="KAH3662569.1"/>
    </source>
</evidence>
<feature type="chain" id="PRO_5040315920" description="Secreted protein" evidence="2">
    <location>
        <begin position="28"/>
        <end position="132"/>
    </location>
</feature>
<organism evidence="3 4">
    <name type="scientific">Ogataea philodendri</name>
    <dbReference type="NCBI Taxonomy" id="1378263"/>
    <lineage>
        <taxon>Eukaryota</taxon>
        <taxon>Fungi</taxon>
        <taxon>Dikarya</taxon>
        <taxon>Ascomycota</taxon>
        <taxon>Saccharomycotina</taxon>
        <taxon>Pichiomycetes</taxon>
        <taxon>Pichiales</taxon>
        <taxon>Pichiaceae</taxon>
        <taxon>Ogataea</taxon>
    </lineage>
</organism>
<keyword evidence="1" id="KW-1133">Transmembrane helix</keyword>
<evidence type="ECO:0000313" key="4">
    <source>
        <dbReference type="Proteomes" id="UP000769157"/>
    </source>
</evidence>
<dbReference type="EMBL" id="JAEUBE010000378">
    <property type="protein sequence ID" value="KAH3662569.1"/>
    <property type="molecule type" value="Genomic_DNA"/>
</dbReference>
<name>A0A9P8T1W7_9ASCO</name>
<keyword evidence="1" id="KW-0812">Transmembrane</keyword>
<feature type="signal peptide" evidence="2">
    <location>
        <begin position="1"/>
        <end position="27"/>
    </location>
</feature>
<accession>A0A9P8T1W7</accession>
<comment type="caution">
    <text evidence="3">The sequence shown here is derived from an EMBL/GenBank/DDBJ whole genome shotgun (WGS) entry which is preliminary data.</text>
</comment>
<sequence>MLRLLRLMAWSLLRGLFLAALSTVCKCLSVAIMASKVADSGTSWSLWILMVAVVSWAERTVWSGSVKSTVIVSGEESETDSKETSEISGSSFLMAFSRVSYSSKQLQHTSSAHRVRESSELRLYNGRSHTTQ</sequence>
<dbReference type="GeneID" id="70237785"/>
<evidence type="ECO:0000256" key="2">
    <source>
        <dbReference type="SAM" id="SignalP"/>
    </source>
</evidence>
<dbReference type="AlphaFoldDB" id="A0A9P8T1W7"/>
<reference evidence="3" key="1">
    <citation type="journal article" date="2021" name="Open Biol.">
        <title>Shared evolutionary footprints suggest mitochondrial oxidative damage underlies multiple complex I losses in fungi.</title>
        <authorList>
            <person name="Schikora-Tamarit M.A."/>
            <person name="Marcet-Houben M."/>
            <person name="Nosek J."/>
            <person name="Gabaldon T."/>
        </authorList>
    </citation>
    <scope>NUCLEOTIDE SEQUENCE</scope>
    <source>
        <strain evidence="3">CBS6075</strain>
    </source>
</reference>
<dbReference type="Proteomes" id="UP000769157">
    <property type="component" value="Unassembled WGS sequence"/>
</dbReference>